<evidence type="ECO:0000256" key="1">
    <source>
        <dbReference type="ARBA" id="ARBA00004123"/>
    </source>
</evidence>
<dbReference type="GO" id="GO:0008270">
    <property type="term" value="F:zinc ion binding"/>
    <property type="evidence" value="ECO:0007669"/>
    <property type="project" value="UniProtKB-KW"/>
</dbReference>
<dbReference type="EMBL" id="JACKWZ010000152">
    <property type="protein sequence ID" value="KAF9413705.1"/>
    <property type="molecule type" value="Genomic_DNA"/>
</dbReference>
<evidence type="ECO:0000259" key="6">
    <source>
        <dbReference type="Pfam" id="PF05699"/>
    </source>
</evidence>
<dbReference type="SUPFAM" id="SSF53098">
    <property type="entry name" value="Ribonuclease H-like"/>
    <property type="match status" value="1"/>
</dbReference>
<dbReference type="Proteomes" id="UP000648187">
    <property type="component" value="Unassembled WGS sequence"/>
</dbReference>
<sequence>MSGANESSKWFAKLGPECNYSVCLTTDLWTSRSNESYIAVTGHYMTDNFELKLNCRNSENSHTSENIQEMLTNVVAEWRLTNKINFVVSDNAAYIQKVINNIGWKHYGCYGHSLNLIVQDALIFIQPLLEKVKKIVRHYKTSSTALEKLLKAQTDDKADCIPKRLIQEVPTRWNSTFQMVKRFVELEQYLRATMAILKKDLPIISNEEWLLLYEISKNLQPFDQATETINGEKYMTGSLVIVMTRCLLTACEKFIGEPFYENEARNTNIYVQEMLVAMIAEESSQESSLPSASAGSSNTLDGFRAILNEIVGQKQHPIGTPLSKAIKEIDTDDPLLIFHGAKWSCPLKWWRVHKFNYPHLAKLVQKYRNIMASSVPCERIFSKTGLIISDRRTRLTSQKVKQLTFLNVNLDEKRFI</sequence>
<dbReference type="GO" id="GO:0005634">
    <property type="term" value="C:nucleus"/>
    <property type="evidence" value="ECO:0007669"/>
    <property type="project" value="UniProtKB-SubCell"/>
</dbReference>
<accession>A0A835GBL2</accession>
<protein>
    <recommendedName>
        <fullName evidence="6">HAT C-terminal dimerisation domain-containing protein</fullName>
    </recommendedName>
</protein>
<evidence type="ECO:0000313" key="8">
    <source>
        <dbReference type="Proteomes" id="UP000648187"/>
    </source>
</evidence>
<keyword evidence="5" id="KW-0539">Nucleus</keyword>
<dbReference type="PANTHER" id="PTHR46481">
    <property type="entry name" value="ZINC FINGER BED DOMAIN-CONTAINING PROTEIN 4"/>
    <property type="match status" value="1"/>
</dbReference>
<proteinExistence type="predicted"/>
<dbReference type="InterPro" id="IPR052035">
    <property type="entry name" value="ZnF_BED_domain_contain"/>
</dbReference>
<evidence type="ECO:0000256" key="2">
    <source>
        <dbReference type="ARBA" id="ARBA00022723"/>
    </source>
</evidence>
<dbReference type="GO" id="GO:0046983">
    <property type="term" value="F:protein dimerization activity"/>
    <property type="evidence" value="ECO:0007669"/>
    <property type="project" value="InterPro"/>
</dbReference>
<dbReference type="PANTHER" id="PTHR46481:SF10">
    <property type="entry name" value="ZINC FINGER BED DOMAIN-CONTAINING PROTEIN 39"/>
    <property type="match status" value="1"/>
</dbReference>
<dbReference type="InterPro" id="IPR008906">
    <property type="entry name" value="HATC_C_dom"/>
</dbReference>
<name>A0A835GBL2_SPOEX</name>
<dbReference type="InterPro" id="IPR012337">
    <property type="entry name" value="RNaseH-like_sf"/>
</dbReference>
<comment type="caution">
    <text evidence="7">The sequence shown here is derived from an EMBL/GenBank/DDBJ whole genome shotgun (WGS) entry which is preliminary data.</text>
</comment>
<dbReference type="Pfam" id="PF05699">
    <property type="entry name" value="Dimer_Tnp_hAT"/>
    <property type="match status" value="1"/>
</dbReference>
<evidence type="ECO:0000256" key="4">
    <source>
        <dbReference type="ARBA" id="ARBA00022833"/>
    </source>
</evidence>
<keyword evidence="4" id="KW-0862">Zinc</keyword>
<comment type="subcellular location">
    <subcellularLocation>
        <location evidence="1">Nucleus</location>
    </subcellularLocation>
</comment>
<organism evidence="7 8">
    <name type="scientific">Spodoptera exigua</name>
    <name type="common">Beet armyworm</name>
    <name type="synonym">Noctua fulgens</name>
    <dbReference type="NCBI Taxonomy" id="7107"/>
    <lineage>
        <taxon>Eukaryota</taxon>
        <taxon>Metazoa</taxon>
        <taxon>Ecdysozoa</taxon>
        <taxon>Arthropoda</taxon>
        <taxon>Hexapoda</taxon>
        <taxon>Insecta</taxon>
        <taxon>Pterygota</taxon>
        <taxon>Neoptera</taxon>
        <taxon>Endopterygota</taxon>
        <taxon>Lepidoptera</taxon>
        <taxon>Glossata</taxon>
        <taxon>Ditrysia</taxon>
        <taxon>Noctuoidea</taxon>
        <taxon>Noctuidae</taxon>
        <taxon>Amphipyrinae</taxon>
        <taxon>Spodoptera</taxon>
    </lineage>
</organism>
<gene>
    <name evidence="7" type="ORF">HW555_008151</name>
</gene>
<dbReference type="AlphaFoldDB" id="A0A835GBL2"/>
<keyword evidence="2" id="KW-0479">Metal-binding</keyword>
<keyword evidence="8" id="KW-1185">Reference proteome</keyword>
<evidence type="ECO:0000256" key="3">
    <source>
        <dbReference type="ARBA" id="ARBA00022771"/>
    </source>
</evidence>
<feature type="domain" description="HAT C-terminal dimerisation" evidence="6">
    <location>
        <begin position="346"/>
        <end position="409"/>
    </location>
</feature>
<evidence type="ECO:0000313" key="7">
    <source>
        <dbReference type="EMBL" id="KAF9413705.1"/>
    </source>
</evidence>
<keyword evidence="3" id="KW-0863">Zinc-finger</keyword>
<reference evidence="7" key="1">
    <citation type="submission" date="2020-08" db="EMBL/GenBank/DDBJ databases">
        <title>Spodoptera exigua strain:BAW_Kor-Di-RS1 Genome sequencing and assembly.</title>
        <authorList>
            <person name="Kim J."/>
            <person name="Nam H.Y."/>
            <person name="Kwon M."/>
            <person name="Choi J.H."/>
            <person name="Cho S.R."/>
            <person name="Kim G.-H."/>
        </authorList>
    </citation>
    <scope>NUCLEOTIDE SEQUENCE</scope>
    <source>
        <strain evidence="7">BAW_Kor-Di-RS1</strain>
        <tissue evidence="7">Whole-body</tissue>
    </source>
</reference>
<evidence type="ECO:0000256" key="5">
    <source>
        <dbReference type="ARBA" id="ARBA00023242"/>
    </source>
</evidence>